<dbReference type="AlphaFoldDB" id="A0A8K0TIJ8"/>
<accession>A0A8K0TIJ8</accession>
<evidence type="ECO:0000256" key="1">
    <source>
        <dbReference type="SAM" id="MobiDB-lite"/>
    </source>
</evidence>
<feature type="region of interest" description="Disordered" evidence="1">
    <location>
        <begin position="137"/>
        <end position="177"/>
    </location>
</feature>
<evidence type="ECO:0000313" key="4">
    <source>
        <dbReference type="Proteomes" id="UP000813385"/>
    </source>
</evidence>
<name>A0A8K0TIJ8_9PEZI</name>
<comment type="caution">
    <text evidence="3">The sequence shown here is derived from an EMBL/GenBank/DDBJ whole genome shotgun (WGS) entry which is preliminary data.</text>
</comment>
<dbReference type="OrthoDB" id="4847265at2759"/>
<feature type="signal peptide" evidence="2">
    <location>
        <begin position="1"/>
        <end position="18"/>
    </location>
</feature>
<dbReference type="Proteomes" id="UP000813385">
    <property type="component" value="Unassembled WGS sequence"/>
</dbReference>
<gene>
    <name evidence="3" type="ORF">B0T11DRAFT_295870</name>
</gene>
<proteinExistence type="predicted"/>
<keyword evidence="4" id="KW-1185">Reference proteome</keyword>
<feature type="chain" id="PRO_5035481287" evidence="2">
    <location>
        <begin position="19"/>
        <end position="191"/>
    </location>
</feature>
<keyword evidence="2" id="KW-0732">Signal</keyword>
<protein>
    <submittedName>
        <fullName evidence="3">Uncharacterized protein</fullName>
    </submittedName>
</protein>
<evidence type="ECO:0000313" key="3">
    <source>
        <dbReference type="EMBL" id="KAH7368180.1"/>
    </source>
</evidence>
<feature type="compositionally biased region" description="Low complexity" evidence="1">
    <location>
        <begin position="142"/>
        <end position="174"/>
    </location>
</feature>
<evidence type="ECO:0000256" key="2">
    <source>
        <dbReference type="SAM" id="SignalP"/>
    </source>
</evidence>
<reference evidence="3" key="1">
    <citation type="journal article" date="2021" name="Nat. Commun.">
        <title>Genetic determinants of endophytism in the Arabidopsis root mycobiome.</title>
        <authorList>
            <person name="Mesny F."/>
            <person name="Miyauchi S."/>
            <person name="Thiergart T."/>
            <person name="Pickel B."/>
            <person name="Atanasova L."/>
            <person name="Karlsson M."/>
            <person name="Huettel B."/>
            <person name="Barry K.W."/>
            <person name="Haridas S."/>
            <person name="Chen C."/>
            <person name="Bauer D."/>
            <person name="Andreopoulos W."/>
            <person name="Pangilinan J."/>
            <person name="LaButti K."/>
            <person name="Riley R."/>
            <person name="Lipzen A."/>
            <person name="Clum A."/>
            <person name="Drula E."/>
            <person name="Henrissat B."/>
            <person name="Kohler A."/>
            <person name="Grigoriev I.V."/>
            <person name="Martin F.M."/>
            <person name="Hacquard S."/>
        </authorList>
    </citation>
    <scope>NUCLEOTIDE SEQUENCE</scope>
    <source>
        <strain evidence="3">MPI-CAGE-AT-0016</strain>
    </source>
</reference>
<organism evidence="3 4">
    <name type="scientific">Plectosphaerella cucumerina</name>
    <dbReference type="NCBI Taxonomy" id="40658"/>
    <lineage>
        <taxon>Eukaryota</taxon>
        <taxon>Fungi</taxon>
        <taxon>Dikarya</taxon>
        <taxon>Ascomycota</taxon>
        <taxon>Pezizomycotina</taxon>
        <taxon>Sordariomycetes</taxon>
        <taxon>Hypocreomycetidae</taxon>
        <taxon>Glomerellales</taxon>
        <taxon>Plectosphaerellaceae</taxon>
        <taxon>Plectosphaerella</taxon>
    </lineage>
</organism>
<sequence>MQLSAPLALLALFGVASAHGTESHADEIMSLGVTSRTVPTAAVSQPSIAGCPTVTETRELCSTCILPACIIMSTLTLSCECPDAVPTVFLDFPCDGSGCAGASCSTAFDVVAQDGTCRPVASVTDYLDTPVIPMPTFGADNSTASEPSATGSSSSSITAPPESSPSETAPPVETVSGNAAGRMVIPFAGWF</sequence>
<dbReference type="EMBL" id="JAGPXD010000002">
    <property type="protein sequence ID" value="KAH7368180.1"/>
    <property type="molecule type" value="Genomic_DNA"/>
</dbReference>